<dbReference type="InterPro" id="IPR000032">
    <property type="entry name" value="HPr-like"/>
</dbReference>
<evidence type="ECO:0000256" key="1">
    <source>
        <dbReference type="ARBA" id="ARBA00004496"/>
    </source>
</evidence>
<dbReference type="CDD" id="cd00367">
    <property type="entry name" value="PTS-HPr_like"/>
    <property type="match status" value="1"/>
</dbReference>
<feature type="region of interest" description="Disordered" evidence="5">
    <location>
        <begin position="92"/>
        <end position="126"/>
    </location>
</feature>
<evidence type="ECO:0000313" key="7">
    <source>
        <dbReference type="EMBL" id="KAA1257629.1"/>
    </source>
</evidence>
<dbReference type="EC" id="2.7.11.-" evidence="7"/>
<dbReference type="NCBIfam" id="TIGR01003">
    <property type="entry name" value="PTS_HPr_family"/>
    <property type="match status" value="1"/>
</dbReference>
<dbReference type="PANTHER" id="PTHR33705">
    <property type="entry name" value="PHOSPHOCARRIER PROTEIN HPR"/>
    <property type="match status" value="1"/>
</dbReference>
<comment type="similarity">
    <text evidence="2">Belongs to the HPr family.</text>
</comment>
<dbReference type="Gene3D" id="3.30.1340.10">
    <property type="entry name" value="HPr-like"/>
    <property type="match status" value="1"/>
</dbReference>
<accession>A0A5B1CD21</accession>
<evidence type="ECO:0000256" key="4">
    <source>
        <dbReference type="ARBA" id="ARBA00022683"/>
    </source>
</evidence>
<feature type="domain" description="HPr" evidence="6">
    <location>
        <begin position="5"/>
        <end position="92"/>
    </location>
</feature>
<sequence length="126" mass="12913">MSTAPLKQIVTVLNPEGLHLRPADLLVRTANQFSSSILIGKNAEMVDCKSILSLITLGADQGTELKIEAEGADAAEALQCITALFESGFAAGNEPCNETGGDQPAGEGAGEGTHNQGNGTAQGQTF</sequence>
<dbReference type="InterPro" id="IPR035895">
    <property type="entry name" value="HPr-like_sf"/>
</dbReference>
<evidence type="ECO:0000256" key="3">
    <source>
        <dbReference type="ARBA" id="ARBA00022490"/>
    </source>
</evidence>
<proteinExistence type="inferred from homology"/>
<protein>
    <submittedName>
        <fullName evidence="7">Phosphocarrier protein HPr</fullName>
        <ecNumber evidence="7">2.7.11.-</ecNumber>
    </submittedName>
</protein>
<evidence type="ECO:0000313" key="8">
    <source>
        <dbReference type="Proteomes" id="UP000322699"/>
    </source>
</evidence>
<evidence type="ECO:0000256" key="5">
    <source>
        <dbReference type="SAM" id="MobiDB-lite"/>
    </source>
</evidence>
<dbReference type="PROSITE" id="PS51350">
    <property type="entry name" value="PTS_HPR_DOM"/>
    <property type="match status" value="1"/>
</dbReference>
<dbReference type="PRINTS" id="PR00107">
    <property type="entry name" value="PHOSPHOCPHPR"/>
</dbReference>
<keyword evidence="3" id="KW-0963">Cytoplasm</keyword>
<dbReference type="PANTHER" id="PTHR33705:SF2">
    <property type="entry name" value="PHOSPHOCARRIER PROTEIN NPR"/>
    <property type="match status" value="1"/>
</dbReference>
<evidence type="ECO:0000256" key="2">
    <source>
        <dbReference type="ARBA" id="ARBA00010736"/>
    </source>
</evidence>
<dbReference type="PROSITE" id="PS00589">
    <property type="entry name" value="PTS_HPR_SER"/>
    <property type="match status" value="1"/>
</dbReference>
<feature type="compositionally biased region" description="Polar residues" evidence="5">
    <location>
        <begin position="113"/>
        <end position="126"/>
    </location>
</feature>
<dbReference type="Proteomes" id="UP000322699">
    <property type="component" value="Unassembled WGS sequence"/>
</dbReference>
<keyword evidence="7" id="KW-0808">Transferase</keyword>
<dbReference type="RefSeq" id="WP_068263526.1">
    <property type="nucleotide sequence ID" value="NZ_LWSK01000048.1"/>
</dbReference>
<dbReference type="OrthoDB" id="9809047at2"/>
<dbReference type="GO" id="GO:0005737">
    <property type="term" value="C:cytoplasm"/>
    <property type="evidence" value="ECO:0007669"/>
    <property type="project" value="UniProtKB-SubCell"/>
</dbReference>
<dbReference type="InterPro" id="IPR002114">
    <property type="entry name" value="PTS_HPr_Ser_P_site"/>
</dbReference>
<dbReference type="AlphaFoldDB" id="A0A5B1CD21"/>
<dbReference type="GO" id="GO:0016740">
    <property type="term" value="F:transferase activity"/>
    <property type="evidence" value="ECO:0007669"/>
    <property type="project" value="UniProtKB-KW"/>
</dbReference>
<comment type="subcellular location">
    <subcellularLocation>
        <location evidence="1">Cytoplasm</location>
    </subcellularLocation>
</comment>
<comment type="caution">
    <text evidence="7">The sequence shown here is derived from an EMBL/GenBank/DDBJ whole genome shotgun (WGS) entry which is preliminary data.</text>
</comment>
<keyword evidence="4" id="KW-0598">Phosphotransferase system</keyword>
<dbReference type="EMBL" id="VRLW01000001">
    <property type="protein sequence ID" value="KAA1257629.1"/>
    <property type="molecule type" value="Genomic_DNA"/>
</dbReference>
<gene>
    <name evidence="7" type="primary">ptsH</name>
    <name evidence="7" type="ORF">LF1_01170</name>
</gene>
<dbReference type="SUPFAM" id="SSF55594">
    <property type="entry name" value="HPr-like"/>
    <property type="match status" value="1"/>
</dbReference>
<dbReference type="InterPro" id="IPR050399">
    <property type="entry name" value="HPr"/>
</dbReference>
<organism evidence="7 8">
    <name type="scientific">Rubripirellula obstinata</name>
    <dbReference type="NCBI Taxonomy" id="406547"/>
    <lineage>
        <taxon>Bacteria</taxon>
        <taxon>Pseudomonadati</taxon>
        <taxon>Planctomycetota</taxon>
        <taxon>Planctomycetia</taxon>
        <taxon>Pirellulales</taxon>
        <taxon>Pirellulaceae</taxon>
        <taxon>Rubripirellula</taxon>
    </lineage>
</organism>
<dbReference type="Pfam" id="PF00381">
    <property type="entry name" value="PTS-HPr"/>
    <property type="match status" value="1"/>
</dbReference>
<dbReference type="GO" id="GO:0009401">
    <property type="term" value="P:phosphoenolpyruvate-dependent sugar phosphotransferase system"/>
    <property type="evidence" value="ECO:0007669"/>
    <property type="project" value="UniProtKB-KW"/>
</dbReference>
<name>A0A5B1CD21_9BACT</name>
<keyword evidence="8" id="KW-1185">Reference proteome</keyword>
<reference evidence="7 8" key="1">
    <citation type="submission" date="2019-08" db="EMBL/GenBank/DDBJ databases">
        <title>Deep-cultivation of Planctomycetes and their phenomic and genomic characterization uncovers novel biology.</title>
        <authorList>
            <person name="Wiegand S."/>
            <person name="Jogler M."/>
            <person name="Boedeker C."/>
            <person name="Pinto D."/>
            <person name="Vollmers J."/>
            <person name="Rivas-Marin E."/>
            <person name="Kohn T."/>
            <person name="Peeters S.H."/>
            <person name="Heuer A."/>
            <person name="Rast P."/>
            <person name="Oberbeckmann S."/>
            <person name="Bunk B."/>
            <person name="Jeske O."/>
            <person name="Meyerdierks A."/>
            <person name="Storesund J.E."/>
            <person name="Kallscheuer N."/>
            <person name="Luecker S."/>
            <person name="Lage O.M."/>
            <person name="Pohl T."/>
            <person name="Merkel B.J."/>
            <person name="Hornburger P."/>
            <person name="Mueller R.-W."/>
            <person name="Bruemmer F."/>
            <person name="Labrenz M."/>
            <person name="Spormann A.M."/>
            <person name="Op Den Camp H."/>
            <person name="Overmann J."/>
            <person name="Amann R."/>
            <person name="Jetten M.S.M."/>
            <person name="Mascher T."/>
            <person name="Medema M.H."/>
            <person name="Devos D.P."/>
            <person name="Kaster A.-K."/>
            <person name="Ovreas L."/>
            <person name="Rohde M."/>
            <person name="Galperin M.Y."/>
            <person name="Jogler C."/>
        </authorList>
    </citation>
    <scope>NUCLEOTIDE SEQUENCE [LARGE SCALE GENOMIC DNA]</scope>
    <source>
        <strain evidence="7 8">LF1</strain>
    </source>
</reference>
<evidence type="ECO:0000259" key="6">
    <source>
        <dbReference type="PROSITE" id="PS51350"/>
    </source>
</evidence>